<protein>
    <submittedName>
        <fullName evidence="5">SDR family NAD(P)-dependent oxidoreductase</fullName>
    </submittedName>
</protein>
<comment type="similarity">
    <text evidence="1">Belongs to the short-chain dehydrogenases/reductases (SDR) family.</text>
</comment>
<gene>
    <name evidence="5" type="ORF">GCM10010246_46810</name>
</gene>
<accession>A0ABN3GJ28</accession>
<evidence type="ECO:0000313" key="5">
    <source>
        <dbReference type="EMBL" id="GAA2352711.1"/>
    </source>
</evidence>
<feature type="compositionally biased region" description="Basic and acidic residues" evidence="3">
    <location>
        <begin position="268"/>
        <end position="281"/>
    </location>
</feature>
<comment type="caution">
    <text evidence="5">The sequence shown here is derived from an EMBL/GenBank/DDBJ whole genome shotgun (WGS) entry which is preliminary data.</text>
</comment>
<evidence type="ECO:0000256" key="1">
    <source>
        <dbReference type="ARBA" id="ARBA00006484"/>
    </source>
</evidence>
<dbReference type="PROSITE" id="PS00061">
    <property type="entry name" value="ADH_SHORT"/>
    <property type="match status" value="1"/>
</dbReference>
<dbReference type="PANTHER" id="PTHR44196:SF1">
    <property type="entry name" value="DEHYDROGENASE_REDUCTASE SDR FAMILY MEMBER 7B"/>
    <property type="match status" value="1"/>
</dbReference>
<organism evidence="5 6">
    <name type="scientific">Streptomyces cuspidosporus</name>
    <dbReference type="NCBI Taxonomy" id="66882"/>
    <lineage>
        <taxon>Bacteria</taxon>
        <taxon>Bacillati</taxon>
        <taxon>Actinomycetota</taxon>
        <taxon>Actinomycetes</taxon>
        <taxon>Kitasatosporales</taxon>
        <taxon>Streptomycetaceae</taxon>
        <taxon>Streptomyces</taxon>
    </lineage>
</organism>
<dbReference type="SMART" id="SM00822">
    <property type="entry name" value="PKS_KR"/>
    <property type="match status" value="1"/>
</dbReference>
<keyword evidence="2" id="KW-0560">Oxidoreductase</keyword>
<dbReference type="EMBL" id="BAAASD010000020">
    <property type="protein sequence ID" value="GAA2352711.1"/>
    <property type="molecule type" value="Genomic_DNA"/>
</dbReference>
<evidence type="ECO:0000256" key="3">
    <source>
        <dbReference type="SAM" id="MobiDB-lite"/>
    </source>
</evidence>
<dbReference type="Pfam" id="PF00106">
    <property type="entry name" value="adh_short"/>
    <property type="match status" value="1"/>
</dbReference>
<dbReference type="PANTHER" id="PTHR44196">
    <property type="entry name" value="DEHYDROGENASE/REDUCTASE SDR FAMILY MEMBER 7B"/>
    <property type="match status" value="1"/>
</dbReference>
<feature type="region of interest" description="Disordered" evidence="3">
    <location>
        <begin position="262"/>
        <end position="281"/>
    </location>
</feature>
<dbReference type="InterPro" id="IPR002347">
    <property type="entry name" value="SDR_fam"/>
</dbReference>
<dbReference type="InterPro" id="IPR020904">
    <property type="entry name" value="Sc_DH/Rdtase_CS"/>
</dbReference>
<dbReference type="SUPFAM" id="SSF51735">
    <property type="entry name" value="NAD(P)-binding Rossmann-fold domains"/>
    <property type="match status" value="1"/>
</dbReference>
<dbReference type="InterPro" id="IPR036291">
    <property type="entry name" value="NAD(P)-bd_dom_sf"/>
</dbReference>
<evidence type="ECO:0000259" key="4">
    <source>
        <dbReference type="SMART" id="SM00822"/>
    </source>
</evidence>
<keyword evidence="6" id="KW-1185">Reference proteome</keyword>
<dbReference type="Gene3D" id="3.40.50.720">
    <property type="entry name" value="NAD(P)-binding Rossmann-like Domain"/>
    <property type="match status" value="1"/>
</dbReference>
<dbReference type="PRINTS" id="PR00081">
    <property type="entry name" value="GDHRDH"/>
</dbReference>
<sequence>MATPAGHHPDQPYAEEKRMRIGGATVLLTGATGGIGQTLARALKARGARLLLTGRREDVLRPLADRLGARAIVADLADRAQVERLIAEAAETDILVANAALPASGEVLGFAPEELDRALEVNLRAPLQLTRALAPRMVAAGSGHIVMVGSLSGRTASPGAALYNAAKFGLRGFALGLRQDLYGTGVGVSVVQPGFVRDAGMFADSGATPPAGVRTVSARQVAAATLRAIERDRAEVNIAPLELRLGSALGGLFPSLAAAAQRGAGADRTTRRMAEGQRDKR</sequence>
<dbReference type="Proteomes" id="UP001500253">
    <property type="component" value="Unassembled WGS sequence"/>
</dbReference>
<proteinExistence type="inferred from homology"/>
<reference evidence="5 6" key="1">
    <citation type="journal article" date="2019" name="Int. J. Syst. Evol. Microbiol.">
        <title>The Global Catalogue of Microorganisms (GCM) 10K type strain sequencing project: providing services to taxonomists for standard genome sequencing and annotation.</title>
        <authorList>
            <consortium name="The Broad Institute Genomics Platform"/>
            <consortium name="The Broad Institute Genome Sequencing Center for Infectious Disease"/>
            <person name="Wu L."/>
            <person name="Ma J."/>
        </authorList>
    </citation>
    <scope>NUCLEOTIDE SEQUENCE [LARGE SCALE GENOMIC DNA]</scope>
    <source>
        <strain evidence="5 6">JCM 4316</strain>
    </source>
</reference>
<evidence type="ECO:0000313" key="6">
    <source>
        <dbReference type="Proteomes" id="UP001500253"/>
    </source>
</evidence>
<evidence type="ECO:0000256" key="2">
    <source>
        <dbReference type="ARBA" id="ARBA00023002"/>
    </source>
</evidence>
<dbReference type="InterPro" id="IPR057326">
    <property type="entry name" value="KR_dom"/>
</dbReference>
<feature type="domain" description="Ketoreductase" evidence="4">
    <location>
        <begin position="24"/>
        <end position="199"/>
    </location>
</feature>
<name>A0ABN3GJ28_9ACTN</name>